<dbReference type="Proteomes" id="UP001151582">
    <property type="component" value="Unassembled WGS sequence"/>
</dbReference>
<keyword evidence="3" id="KW-1185">Reference proteome</keyword>
<proteinExistence type="predicted"/>
<dbReference type="EMBL" id="JANBQB010000629">
    <property type="protein sequence ID" value="KAJ1974625.1"/>
    <property type="molecule type" value="Genomic_DNA"/>
</dbReference>
<accession>A0A9W8B3W5</accession>
<evidence type="ECO:0000313" key="2">
    <source>
        <dbReference type="EMBL" id="KAJ1974625.1"/>
    </source>
</evidence>
<dbReference type="PANTHER" id="PTHR36854">
    <property type="entry name" value="CHROMOSOME 9, WHOLE GENOME SHOTGUN SEQUENCE"/>
    <property type="match status" value="1"/>
</dbReference>
<name>A0A9W8B3W5_9FUNG</name>
<evidence type="ECO:0000313" key="3">
    <source>
        <dbReference type="Proteomes" id="UP001151582"/>
    </source>
</evidence>
<dbReference type="OrthoDB" id="2142503at2759"/>
<reference evidence="2" key="1">
    <citation type="submission" date="2022-07" db="EMBL/GenBank/DDBJ databases">
        <title>Phylogenomic reconstructions and comparative analyses of Kickxellomycotina fungi.</title>
        <authorList>
            <person name="Reynolds N.K."/>
            <person name="Stajich J.E."/>
            <person name="Barry K."/>
            <person name="Grigoriev I.V."/>
            <person name="Crous P."/>
            <person name="Smith M.E."/>
        </authorList>
    </citation>
    <scope>NUCLEOTIDE SEQUENCE</scope>
    <source>
        <strain evidence="2">RSA 567</strain>
    </source>
</reference>
<dbReference type="AlphaFoldDB" id="A0A9W8B3W5"/>
<feature type="transmembrane region" description="Helical" evidence="1">
    <location>
        <begin position="76"/>
        <end position="94"/>
    </location>
</feature>
<keyword evidence="1" id="KW-0812">Transmembrane</keyword>
<gene>
    <name evidence="2" type="ORF">H4R34_004649</name>
</gene>
<keyword evidence="1" id="KW-0472">Membrane</keyword>
<organism evidence="2 3">
    <name type="scientific">Dimargaris verticillata</name>
    <dbReference type="NCBI Taxonomy" id="2761393"/>
    <lineage>
        <taxon>Eukaryota</taxon>
        <taxon>Fungi</taxon>
        <taxon>Fungi incertae sedis</taxon>
        <taxon>Zoopagomycota</taxon>
        <taxon>Kickxellomycotina</taxon>
        <taxon>Dimargaritomycetes</taxon>
        <taxon>Dimargaritales</taxon>
        <taxon>Dimargaritaceae</taxon>
        <taxon>Dimargaris</taxon>
    </lineage>
</organism>
<dbReference type="PANTHER" id="PTHR36854:SF1">
    <property type="entry name" value="TRANSMEMBRANE PROTEIN"/>
    <property type="match status" value="1"/>
</dbReference>
<keyword evidence="1" id="KW-1133">Transmembrane helix</keyword>
<comment type="caution">
    <text evidence="2">The sequence shown here is derived from an EMBL/GenBank/DDBJ whole genome shotgun (WGS) entry which is preliminary data.</text>
</comment>
<protein>
    <submittedName>
        <fullName evidence="2">Uncharacterized protein</fullName>
    </submittedName>
</protein>
<sequence>MRQERAEGANPISFCKCHCGQNVTIIPISPIPEKDACNKCTKAFCTKLEPNLCEGAGTGETVSVACFQRDSYKDEAIVWIFLLVTAALLAWALFKPCLLRHYRNYRAPSNTYSTLPS</sequence>
<evidence type="ECO:0000256" key="1">
    <source>
        <dbReference type="SAM" id="Phobius"/>
    </source>
</evidence>